<keyword evidence="2" id="KW-1185">Reference proteome</keyword>
<organism evidence="1 2">
    <name type="scientific">Petralouisia muris</name>
    <dbReference type="NCBI Taxonomy" id="3032872"/>
    <lineage>
        <taxon>Bacteria</taxon>
        <taxon>Bacillati</taxon>
        <taxon>Bacillota</taxon>
        <taxon>Clostridia</taxon>
        <taxon>Lachnospirales</taxon>
        <taxon>Lachnospiraceae</taxon>
        <taxon>Petralouisia</taxon>
    </lineage>
</organism>
<evidence type="ECO:0000313" key="1">
    <source>
        <dbReference type="EMBL" id="TGY87029.1"/>
    </source>
</evidence>
<dbReference type="EMBL" id="SRYA01000125">
    <property type="protein sequence ID" value="TGY87029.1"/>
    <property type="molecule type" value="Genomic_DNA"/>
</dbReference>
<protein>
    <submittedName>
        <fullName evidence="1">Uncharacterized protein</fullName>
    </submittedName>
</protein>
<sequence length="326" mass="38191">MDIKNCYAFENSVAKIFIEAGYTVKQGVQLENKIGDIDIIAEKDKRKFCVEVKYSRITEKAIQQICDTAESNEMIPLLVTAYTIEEKRKEYYQKSYANLIFIDITNLLFAVQNNAELRNELIASLPYAIDDIKPQKGFIQIDSLRHDDYTNSLIKEMEWCEAGKSLARTYEVLCVKLLENIFSEDLALWREQQKSNKDLYRFDLLCRIKDGNQKTFWSIIERYFNSKYVVFEFKNYSDPITQKEIYTTEKYLYSKALRSVGILISAHGYDENAFWAAKGCLRENGKLIVLLETKDLIEMNKMKIDQEDPSNYLLDKLDELLMELEK</sequence>
<accession>A0AC61RMM0</accession>
<dbReference type="Proteomes" id="UP000304953">
    <property type="component" value="Unassembled WGS sequence"/>
</dbReference>
<gene>
    <name evidence="1" type="ORF">E5329_27215</name>
</gene>
<comment type="caution">
    <text evidence="1">The sequence shown here is derived from an EMBL/GenBank/DDBJ whole genome shotgun (WGS) entry which is preliminary data.</text>
</comment>
<proteinExistence type="predicted"/>
<reference evidence="1" key="1">
    <citation type="submission" date="2019-04" db="EMBL/GenBank/DDBJ databases">
        <title>Microbes associate with the intestines of laboratory mice.</title>
        <authorList>
            <person name="Navarre W."/>
            <person name="Wong E."/>
            <person name="Huang K."/>
            <person name="Tropini C."/>
            <person name="Ng K."/>
            <person name="Yu B."/>
        </authorList>
    </citation>
    <scope>NUCLEOTIDE SEQUENCE</scope>
    <source>
        <strain evidence="1">NM01_1-7b</strain>
    </source>
</reference>
<name>A0AC61RMM0_9FIRM</name>
<evidence type="ECO:0000313" key="2">
    <source>
        <dbReference type="Proteomes" id="UP000304953"/>
    </source>
</evidence>